<dbReference type="InterPro" id="IPR039422">
    <property type="entry name" value="MarR/SlyA-like"/>
</dbReference>
<feature type="domain" description="HTH marR-type" evidence="1">
    <location>
        <begin position="1"/>
        <end position="143"/>
    </location>
</feature>
<comment type="caution">
    <text evidence="2">The sequence shown here is derived from an EMBL/GenBank/DDBJ whole genome shotgun (WGS) entry which is preliminary data.</text>
</comment>
<gene>
    <name evidence="3" type="ORF">ATP06_0203550</name>
    <name evidence="2" type="ORF">AVL48_30355</name>
</gene>
<dbReference type="GO" id="GO:0006950">
    <property type="term" value="P:response to stress"/>
    <property type="evidence" value="ECO:0007669"/>
    <property type="project" value="TreeGrafter"/>
</dbReference>
<organism evidence="2 4">
    <name type="scientific">Amycolatopsis regifaucium</name>
    <dbReference type="NCBI Taxonomy" id="546365"/>
    <lineage>
        <taxon>Bacteria</taxon>
        <taxon>Bacillati</taxon>
        <taxon>Actinomycetota</taxon>
        <taxon>Actinomycetes</taxon>
        <taxon>Pseudonocardiales</taxon>
        <taxon>Pseudonocardiaceae</taxon>
        <taxon>Amycolatopsis</taxon>
    </lineage>
</organism>
<dbReference type="PANTHER" id="PTHR33164">
    <property type="entry name" value="TRANSCRIPTIONAL REGULATOR, MARR FAMILY"/>
    <property type="match status" value="1"/>
</dbReference>
<dbReference type="InterPro" id="IPR036390">
    <property type="entry name" value="WH_DNA-bd_sf"/>
</dbReference>
<reference evidence="3 5" key="2">
    <citation type="submission" date="2016-11" db="EMBL/GenBank/DDBJ databases">
        <title>Genome sequencing of Amycolatopsis regifaucium.</title>
        <authorList>
            <person name="Mayilraj S."/>
            <person name="Kaur N."/>
        </authorList>
    </citation>
    <scope>NUCLEOTIDE SEQUENCE [LARGE SCALE GENOMIC DNA]</scope>
    <source>
        <strain evidence="3 5">GY080</strain>
    </source>
</reference>
<dbReference type="Gene3D" id="1.10.10.10">
    <property type="entry name" value="Winged helix-like DNA-binding domain superfamily/Winged helix DNA-binding domain"/>
    <property type="match status" value="1"/>
</dbReference>
<sequence length="160" mass="17570">MVVDPNPADLDLSLISLFAGWAMSGEIQRRLTADGIGGTRFNDGVVFQHVLAGPLSISALAGRMGVTQQAASKVVAELERRGLLRRVPDPADARTRWLHLTETAERAVEGARKHRAALEKELTAEFGEERVADARELLARIVDRYGEPEAIRGRRVRPPL</sequence>
<dbReference type="InterPro" id="IPR000835">
    <property type="entry name" value="HTH_MarR-typ"/>
</dbReference>
<evidence type="ECO:0000313" key="4">
    <source>
        <dbReference type="Proteomes" id="UP000076321"/>
    </source>
</evidence>
<protein>
    <submittedName>
        <fullName evidence="2">MarR family transcriptional regulator</fullName>
    </submittedName>
</protein>
<evidence type="ECO:0000313" key="2">
    <source>
        <dbReference type="EMBL" id="KZB85754.1"/>
    </source>
</evidence>
<keyword evidence="5" id="KW-1185">Reference proteome</keyword>
<dbReference type="InterPro" id="IPR036388">
    <property type="entry name" value="WH-like_DNA-bd_sf"/>
</dbReference>
<dbReference type="PRINTS" id="PR00598">
    <property type="entry name" value="HTHMARR"/>
</dbReference>
<proteinExistence type="predicted"/>
<dbReference type="PROSITE" id="PS50995">
    <property type="entry name" value="HTH_MARR_2"/>
    <property type="match status" value="1"/>
</dbReference>
<accession>A0A154MN34</accession>
<dbReference type="PANTHER" id="PTHR33164:SF43">
    <property type="entry name" value="HTH-TYPE TRANSCRIPTIONAL REPRESSOR YETL"/>
    <property type="match status" value="1"/>
</dbReference>
<dbReference type="RefSeq" id="WP_061983269.1">
    <property type="nucleotide sequence ID" value="NZ_FOPQ01000013.1"/>
</dbReference>
<name>A0A154MN34_9PSEU</name>
<evidence type="ECO:0000259" key="1">
    <source>
        <dbReference type="PROSITE" id="PS50995"/>
    </source>
</evidence>
<evidence type="ECO:0000313" key="5">
    <source>
        <dbReference type="Proteomes" id="UP000186883"/>
    </source>
</evidence>
<dbReference type="EMBL" id="LOBU02000004">
    <property type="protein sequence ID" value="OKA10492.1"/>
    <property type="molecule type" value="Genomic_DNA"/>
</dbReference>
<dbReference type="Proteomes" id="UP000186883">
    <property type="component" value="Unassembled WGS sequence"/>
</dbReference>
<evidence type="ECO:0000313" key="3">
    <source>
        <dbReference type="EMBL" id="OKA10492.1"/>
    </source>
</evidence>
<dbReference type="EMBL" id="LQCI01000010">
    <property type="protein sequence ID" value="KZB85754.1"/>
    <property type="molecule type" value="Genomic_DNA"/>
</dbReference>
<dbReference type="Pfam" id="PF12802">
    <property type="entry name" value="MarR_2"/>
    <property type="match status" value="1"/>
</dbReference>
<dbReference type="OrthoDB" id="9807800at2"/>
<dbReference type="SMART" id="SM00347">
    <property type="entry name" value="HTH_MARR"/>
    <property type="match status" value="1"/>
</dbReference>
<dbReference type="SUPFAM" id="SSF46785">
    <property type="entry name" value="Winged helix' DNA-binding domain"/>
    <property type="match status" value="1"/>
</dbReference>
<dbReference type="AlphaFoldDB" id="A0A154MN34"/>
<reference evidence="2 4" key="1">
    <citation type="submission" date="2015-12" db="EMBL/GenBank/DDBJ databases">
        <title>Amycolatopsis regifaucium genome sequencing and assembly.</title>
        <authorList>
            <person name="Mayilraj S."/>
        </authorList>
    </citation>
    <scope>NUCLEOTIDE SEQUENCE [LARGE SCALE GENOMIC DNA]</scope>
    <source>
        <strain evidence="2 4">GY080</strain>
    </source>
</reference>
<dbReference type="GO" id="GO:0003700">
    <property type="term" value="F:DNA-binding transcription factor activity"/>
    <property type="evidence" value="ECO:0007669"/>
    <property type="project" value="InterPro"/>
</dbReference>
<dbReference type="Proteomes" id="UP000076321">
    <property type="component" value="Unassembled WGS sequence"/>
</dbReference>